<name>A0A3M2JG58_9CELL</name>
<evidence type="ECO:0000259" key="6">
    <source>
        <dbReference type="PROSITE" id="PS51352"/>
    </source>
</evidence>
<evidence type="ECO:0000313" key="7">
    <source>
        <dbReference type="EMBL" id="RMI12529.1"/>
    </source>
</evidence>
<comment type="caution">
    <text evidence="7">The sequence shown here is derived from an EMBL/GenBank/DDBJ whole genome shotgun (WGS) entry which is preliminary data.</text>
</comment>
<dbReference type="GO" id="GO:0004601">
    <property type="term" value="F:peroxidase activity"/>
    <property type="evidence" value="ECO:0007669"/>
    <property type="project" value="UniProtKB-KW"/>
</dbReference>
<feature type="active site" description="Cysteine sulfenic acid (-SOH) intermediate; for peroxidase activity" evidence="5">
    <location>
        <position position="55"/>
    </location>
</feature>
<organism evidence="7 8">
    <name type="scientific">Cellulomonas triticagri</name>
    <dbReference type="NCBI Taxonomy" id="2483352"/>
    <lineage>
        <taxon>Bacteria</taxon>
        <taxon>Bacillati</taxon>
        <taxon>Actinomycetota</taxon>
        <taxon>Actinomycetes</taxon>
        <taxon>Micrococcales</taxon>
        <taxon>Cellulomonadaceae</taxon>
        <taxon>Cellulomonas</taxon>
    </lineage>
</organism>
<dbReference type="SUPFAM" id="SSF52833">
    <property type="entry name" value="Thioredoxin-like"/>
    <property type="match status" value="1"/>
</dbReference>
<evidence type="ECO:0000256" key="5">
    <source>
        <dbReference type="PIRSR" id="PIRSR000239-1"/>
    </source>
</evidence>
<dbReference type="Pfam" id="PF00578">
    <property type="entry name" value="AhpC-TSA"/>
    <property type="match status" value="1"/>
</dbReference>
<dbReference type="Proteomes" id="UP000269289">
    <property type="component" value="Unassembled WGS sequence"/>
</dbReference>
<dbReference type="PANTHER" id="PTHR43110:SF1">
    <property type="entry name" value="THIOL PEROXIDASE"/>
    <property type="match status" value="1"/>
</dbReference>
<keyword evidence="3" id="KW-0560">Oxidoreductase</keyword>
<dbReference type="PANTHER" id="PTHR43110">
    <property type="entry name" value="THIOL PEROXIDASE"/>
    <property type="match status" value="1"/>
</dbReference>
<dbReference type="InterPro" id="IPR000866">
    <property type="entry name" value="AhpC/TSA"/>
</dbReference>
<dbReference type="InterPro" id="IPR036249">
    <property type="entry name" value="Thioredoxin-like_sf"/>
</dbReference>
<reference evidence="7 8" key="1">
    <citation type="submission" date="2018-10" db="EMBL/GenBank/DDBJ databases">
        <title>Isolation, diversity and antifungal activity of actinobacteria from wheat.</title>
        <authorList>
            <person name="Han C."/>
        </authorList>
    </citation>
    <scope>NUCLEOTIDE SEQUENCE [LARGE SCALE GENOMIC DNA]</scope>
    <source>
        <strain evidence="7 8">NEAU-YY56</strain>
    </source>
</reference>
<dbReference type="InterPro" id="IPR024706">
    <property type="entry name" value="Peroxiredoxin_AhpC-typ"/>
</dbReference>
<keyword evidence="4" id="KW-0676">Redox-active center</keyword>
<dbReference type="PIRSF" id="PIRSF000239">
    <property type="entry name" value="AHPC"/>
    <property type="match status" value="1"/>
</dbReference>
<protein>
    <submittedName>
        <fullName evidence="7">Peroxiredoxin</fullName>
    </submittedName>
</protein>
<gene>
    <name evidence="7" type="ORF">EBM89_08365</name>
</gene>
<dbReference type="OrthoDB" id="9812811at2"/>
<feature type="domain" description="Thioredoxin" evidence="6">
    <location>
        <begin position="13"/>
        <end position="161"/>
    </location>
</feature>
<accession>A0A3M2JG58</accession>
<dbReference type="Gene3D" id="3.40.30.10">
    <property type="entry name" value="Glutaredoxin"/>
    <property type="match status" value="1"/>
</dbReference>
<dbReference type="PROSITE" id="PS51352">
    <property type="entry name" value="THIOREDOXIN_2"/>
    <property type="match status" value="1"/>
</dbReference>
<evidence type="ECO:0000256" key="3">
    <source>
        <dbReference type="ARBA" id="ARBA00023002"/>
    </source>
</evidence>
<dbReference type="AlphaFoldDB" id="A0A3M2JG58"/>
<evidence type="ECO:0000256" key="4">
    <source>
        <dbReference type="ARBA" id="ARBA00023284"/>
    </source>
</evidence>
<evidence type="ECO:0000256" key="1">
    <source>
        <dbReference type="ARBA" id="ARBA00022559"/>
    </source>
</evidence>
<sequence length="161" mass="16911">MRSVPADRPGRPLAAGDAAPTVTLTSTHGAPVAVGGPADRPTLLVFVPFAFSRTCTAELTELQAGLPELADAGVRVLAASCDPVFALRAWAEQDGYTFPLLSDFWPHGAAARAFGVFDEVDGFARRGSFLLDASGTVRWSLVHDAGRARPFAAYREAVAGL</sequence>
<keyword evidence="1" id="KW-0575">Peroxidase</keyword>
<proteinExistence type="predicted"/>
<dbReference type="InterPro" id="IPR050455">
    <property type="entry name" value="Tpx_Peroxidase_subfamily"/>
</dbReference>
<evidence type="ECO:0000256" key="2">
    <source>
        <dbReference type="ARBA" id="ARBA00022862"/>
    </source>
</evidence>
<dbReference type="EMBL" id="RFFI01000036">
    <property type="protein sequence ID" value="RMI12529.1"/>
    <property type="molecule type" value="Genomic_DNA"/>
</dbReference>
<keyword evidence="2" id="KW-0049">Antioxidant</keyword>
<keyword evidence="8" id="KW-1185">Reference proteome</keyword>
<dbReference type="InterPro" id="IPR013766">
    <property type="entry name" value="Thioredoxin_domain"/>
</dbReference>
<evidence type="ECO:0000313" key="8">
    <source>
        <dbReference type="Proteomes" id="UP000269289"/>
    </source>
</evidence>